<comment type="similarity">
    <text evidence="1">Belongs to the DP1 family.</text>
</comment>
<dbReference type="KEGG" id="crb:17875173"/>
<keyword evidence="4" id="KW-1185">Reference proteome</keyword>
<dbReference type="EMBL" id="KB870812">
    <property type="protein sequence ID" value="EOA13585.1"/>
    <property type="molecule type" value="Genomic_DNA"/>
</dbReference>
<comment type="subcellular location">
    <subcellularLocation>
        <location evidence="1">Membrane</location>
        <topology evidence="1">Multi-pass membrane protein</topology>
    </subcellularLocation>
</comment>
<evidence type="ECO:0000313" key="4">
    <source>
        <dbReference type="Proteomes" id="UP000029121"/>
    </source>
</evidence>
<name>R0GMN8_9BRAS</name>
<organism evidence="3 4">
    <name type="scientific">Capsella rubella</name>
    <dbReference type="NCBI Taxonomy" id="81985"/>
    <lineage>
        <taxon>Eukaryota</taxon>
        <taxon>Viridiplantae</taxon>
        <taxon>Streptophyta</taxon>
        <taxon>Embryophyta</taxon>
        <taxon>Tracheophyta</taxon>
        <taxon>Spermatophyta</taxon>
        <taxon>Magnoliopsida</taxon>
        <taxon>eudicotyledons</taxon>
        <taxon>Gunneridae</taxon>
        <taxon>Pentapetalae</taxon>
        <taxon>rosids</taxon>
        <taxon>malvids</taxon>
        <taxon>Brassicales</taxon>
        <taxon>Brassicaceae</taxon>
        <taxon>Camelineae</taxon>
        <taxon>Capsella</taxon>
    </lineage>
</organism>
<feature type="compositionally biased region" description="Basic and acidic residues" evidence="2">
    <location>
        <begin position="335"/>
        <end position="346"/>
    </location>
</feature>
<accession>R0GMN8</accession>
<reference evidence="4" key="1">
    <citation type="journal article" date="2013" name="Nat. Genet.">
        <title>The Capsella rubella genome and the genomic consequences of rapid mating system evolution.</title>
        <authorList>
            <person name="Slotte T."/>
            <person name="Hazzouri K.M."/>
            <person name="Agren J.A."/>
            <person name="Koenig D."/>
            <person name="Maumus F."/>
            <person name="Guo Y.L."/>
            <person name="Steige K."/>
            <person name="Platts A.E."/>
            <person name="Escobar J.S."/>
            <person name="Newman L.K."/>
            <person name="Wang W."/>
            <person name="Mandakova T."/>
            <person name="Vello E."/>
            <person name="Smith L.M."/>
            <person name="Henz S.R."/>
            <person name="Steffen J."/>
            <person name="Takuno S."/>
            <person name="Brandvain Y."/>
            <person name="Coop G."/>
            <person name="Andolfatto P."/>
            <person name="Hu T.T."/>
            <person name="Blanchette M."/>
            <person name="Clark R.M."/>
            <person name="Quesneville H."/>
            <person name="Nordborg M."/>
            <person name="Gaut B.S."/>
            <person name="Lysak M.A."/>
            <person name="Jenkins J."/>
            <person name="Grimwood J."/>
            <person name="Chapman J."/>
            <person name="Prochnik S."/>
            <person name="Shu S."/>
            <person name="Rokhsar D."/>
            <person name="Schmutz J."/>
            <person name="Weigel D."/>
            <person name="Wright S.I."/>
        </authorList>
    </citation>
    <scope>NUCLEOTIDE SEQUENCE [LARGE SCALE GENOMIC DNA]</scope>
    <source>
        <strain evidence="4">cv. Monte Gargano</strain>
    </source>
</reference>
<evidence type="ECO:0000256" key="1">
    <source>
        <dbReference type="RuleBase" id="RU362006"/>
    </source>
</evidence>
<dbReference type="Proteomes" id="UP000029121">
    <property type="component" value="Unassembled WGS sequence"/>
</dbReference>
<dbReference type="AlphaFoldDB" id="R0GMN8"/>
<dbReference type="PANTHER" id="PTHR12300:SF117">
    <property type="entry name" value="LP05237P-RELATED"/>
    <property type="match status" value="1"/>
</dbReference>
<dbReference type="OrthoDB" id="434647at2759"/>
<dbReference type="STRING" id="81985.R0GMN8"/>
<dbReference type="eggNOG" id="KOG1726">
    <property type="taxonomic scope" value="Eukaryota"/>
</dbReference>
<dbReference type="InterPro" id="IPR004345">
    <property type="entry name" value="TB2_DP1_HVA22"/>
</dbReference>
<evidence type="ECO:0000313" key="3">
    <source>
        <dbReference type="EMBL" id="EOA13585.1"/>
    </source>
</evidence>
<feature type="non-terminal residue" evidence="3">
    <location>
        <position position="1"/>
    </location>
</feature>
<gene>
    <name evidence="3" type="ORF">CARUB_v10026651mg</name>
</gene>
<feature type="compositionally biased region" description="Low complexity" evidence="2">
    <location>
        <begin position="281"/>
        <end position="314"/>
    </location>
</feature>
<dbReference type="PANTHER" id="PTHR12300">
    <property type="entry name" value="HVA22-LIKE PROTEINS"/>
    <property type="match status" value="1"/>
</dbReference>
<feature type="region of interest" description="Disordered" evidence="2">
    <location>
        <begin position="209"/>
        <end position="361"/>
    </location>
</feature>
<dbReference type="Pfam" id="PF03134">
    <property type="entry name" value="TB2_DP1_HVA22"/>
    <property type="match status" value="1"/>
</dbReference>
<feature type="compositionally biased region" description="Low complexity" evidence="2">
    <location>
        <begin position="243"/>
        <end position="260"/>
    </location>
</feature>
<protein>
    <recommendedName>
        <fullName evidence="1">HVA22-like protein</fullName>
    </recommendedName>
</protein>
<proteinExistence type="inferred from homology"/>
<sequence length="361" mass="40941">KISPKKKKKKKNQIRRGDFEISDNAEILFTLAGVFSSHRLLSRRRRTQLFFSKLQFPPPPLLKMIGSFLTRGLVMVLGYAYPAYECYKTVEKNRPEIEQLRFWCQYWILVACLTVFERVGDAFVSWVPMYSEAKLAFFIYLWYPKTRGTTYVYESFFRPYLSQHENDIDHSLLELRTRAGDMAVIYWQRVASYGQTRILEILQYVAAQSTPRPQPPQKRGGRANQAPAKPKKAPIPQPESEDASLPLSSSSSSSENEGSEPTGKAAGPSRPRPKVTSVPVTETKTTGITQITQKSVSSPVVTPTQSTTQVETESMQIDSVEGEAESGNENPNPEGPKETVMEETIRMTRGRLRKTRSEESR</sequence>
<evidence type="ECO:0000256" key="2">
    <source>
        <dbReference type="SAM" id="MobiDB-lite"/>
    </source>
</evidence>
<dbReference type="GO" id="GO:0016020">
    <property type="term" value="C:membrane"/>
    <property type="evidence" value="ECO:0007669"/>
    <property type="project" value="UniProtKB-SubCell"/>
</dbReference>